<dbReference type="EMBL" id="BMKX01000002">
    <property type="protein sequence ID" value="GGJ55669.1"/>
    <property type="molecule type" value="Genomic_DNA"/>
</dbReference>
<protein>
    <recommendedName>
        <fullName evidence="3">Minor tail protein</fullName>
    </recommendedName>
</protein>
<reference evidence="2" key="1">
    <citation type="journal article" date="2019" name="Int. J. Syst. Evol. Microbiol.">
        <title>The Global Catalogue of Microorganisms (GCM) 10K type strain sequencing project: providing services to taxonomists for standard genome sequencing and annotation.</title>
        <authorList>
            <consortium name="The Broad Institute Genomics Platform"/>
            <consortium name="The Broad Institute Genome Sequencing Center for Infectious Disease"/>
            <person name="Wu L."/>
            <person name="Ma J."/>
        </authorList>
    </citation>
    <scope>NUCLEOTIDE SEQUENCE [LARGE SCALE GENOMIC DNA]</scope>
    <source>
        <strain evidence="2">CGMCC 1.3685</strain>
    </source>
</reference>
<evidence type="ECO:0008006" key="3">
    <source>
        <dbReference type="Google" id="ProtNLM"/>
    </source>
</evidence>
<proteinExistence type="predicted"/>
<keyword evidence="2" id="KW-1185">Reference proteome</keyword>
<name>A0ABQ2DFF5_9MICC</name>
<dbReference type="RefSeq" id="WP_188684521.1">
    <property type="nucleotide sequence ID" value="NZ_BMKX01000002.1"/>
</dbReference>
<dbReference type="GeneID" id="303303687"/>
<gene>
    <name evidence="1" type="ORF">GCM10007173_13060</name>
</gene>
<evidence type="ECO:0000313" key="2">
    <source>
        <dbReference type="Proteomes" id="UP000606115"/>
    </source>
</evidence>
<accession>A0ABQ2DFF5</accession>
<evidence type="ECO:0000313" key="1">
    <source>
        <dbReference type="EMBL" id="GGJ55669.1"/>
    </source>
</evidence>
<dbReference type="Proteomes" id="UP000606115">
    <property type="component" value="Unassembled WGS sequence"/>
</dbReference>
<organism evidence="1 2">
    <name type="scientific">Glutamicibacter ardleyensis</name>
    <dbReference type="NCBI Taxonomy" id="225894"/>
    <lineage>
        <taxon>Bacteria</taxon>
        <taxon>Bacillati</taxon>
        <taxon>Actinomycetota</taxon>
        <taxon>Actinomycetes</taxon>
        <taxon>Micrococcales</taxon>
        <taxon>Micrococcaceae</taxon>
        <taxon>Glutamicibacter</taxon>
    </lineage>
</organism>
<sequence>MYTVDGLGPEGAGWLLFITGSGIRGTSGRVGGLLELPGMDGGIPQMGAPFMPGTLTLRYRILVSTHEEFMAIIEKFNGVFGQRRKLLPITHAYSGSVSRMNYGTVLETIVPEPVSNDYAYYQVTLTLPEPFWRSPLTYTIPTPALTETLTAQILTNLDGTGPINDALIRVKGAFSTAVVEDYVTGDRITVNTPLTATQYVVIDCANWTARRVTTDTWTGGTDISALVSSNKGRGPMLTLEPDNVINAGRYRLRVQATNPASSPVAEVRARKSYH</sequence>
<comment type="caution">
    <text evidence="1">The sequence shown here is derived from an EMBL/GenBank/DDBJ whole genome shotgun (WGS) entry which is preliminary data.</text>
</comment>